<reference evidence="3" key="1">
    <citation type="journal article" date="2019" name="Int. J. Syst. Evol. Microbiol.">
        <title>The Global Catalogue of Microorganisms (GCM) 10K type strain sequencing project: providing services to taxonomists for standard genome sequencing and annotation.</title>
        <authorList>
            <consortium name="The Broad Institute Genomics Platform"/>
            <consortium name="The Broad Institute Genome Sequencing Center for Infectious Disease"/>
            <person name="Wu L."/>
            <person name="Ma J."/>
        </authorList>
    </citation>
    <scope>NUCLEOTIDE SEQUENCE [LARGE SCALE GENOMIC DNA]</scope>
    <source>
        <strain evidence="3">JCM 3106</strain>
    </source>
</reference>
<dbReference type="EMBL" id="BAAAWD010000013">
    <property type="protein sequence ID" value="GAA3017543.1"/>
    <property type="molecule type" value="Genomic_DNA"/>
</dbReference>
<feature type="domain" description="CHAT" evidence="1">
    <location>
        <begin position="1435"/>
        <end position="1717"/>
    </location>
</feature>
<keyword evidence="3" id="KW-1185">Reference proteome</keyword>
<dbReference type="Gene3D" id="1.25.40.10">
    <property type="entry name" value="Tetratricopeptide repeat domain"/>
    <property type="match status" value="3"/>
</dbReference>
<organism evidence="2 3">
    <name type="scientific">Streptosporangium longisporum</name>
    <dbReference type="NCBI Taxonomy" id="46187"/>
    <lineage>
        <taxon>Bacteria</taxon>
        <taxon>Bacillati</taxon>
        <taxon>Actinomycetota</taxon>
        <taxon>Actinomycetes</taxon>
        <taxon>Streptosporangiales</taxon>
        <taxon>Streptosporangiaceae</taxon>
        <taxon>Streptosporangium</taxon>
    </lineage>
</organism>
<accession>A0ABP6KME8</accession>
<dbReference type="PANTHER" id="PTHR19959">
    <property type="entry name" value="KINESIN LIGHT CHAIN"/>
    <property type="match status" value="1"/>
</dbReference>
<gene>
    <name evidence="2" type="ORF">GCM10017559_46780</name>
</gene>
<evidence type="ECO:0000313" key="2">
    <source>
        <dbReference type="EMBL" id="GAA3017543.1"/>
    </source>
</evidence>
<dbReference type="Proteomes" id="UP001499930">
    <property type="component" value="Unassembled WGS sequence"/>
</dbReference>
<evidence type="ECO:0000313" key="3">
    <source>
        <dbReference type="Proteomes" id="UP001499930"/>
    </source>
</evidence>
<proteinExistence type="predicted"/>
<sequence length="1718" mass="187215">MTEEPSQDAEIHQLLSEIFQDGSGEALDVLLQSVEDPELAAQQLREISEHEGHVFGLAVAWRQRYQMTADTNSLDQAIAEFERSAQMISPEHFKYAQVMTEIGLTVQLRFELTGARADAERAVEALAAAYDIPVEEPTERAIRASNLGIALQNRYHLTDQGDDLDAAVELFQATIRDLPSNSSAYGTVGNALRVRYLRTRDRADLDRAIAAEEQAVALDAEGGAPRVLNHFGLAMELLFDVTEDPADLDRAIELFTTAASRVRENDYDQVIFSANLGRLLWTRYHLSADRADLEAATAAYELVLKSNYQPYGQRPPQVVFSYPFMLLELLGPGDTLVPAPEAVAVVRAFDDALETFPAGDERHDRLLSGRRAARARLLVPGRSEEVRLGGRSASVLTGDHRGSVRRVVTILPEGGEVLIGVGAHPLTVRFADTMSYVDRAYPDGDTYTTWLAVRLSAERREPTREIVLRYHADASVSDRDLALDALRCTAGPPVAYGPYTPRGMRLPALVLSGFFSGAERHLVLIGEDVEAWEGIATDPVEAMAYFITALSAAVTAVSHAQVVGVQGGVVQYYGDLGEPRPPSEIAEEVLDKVYAVDPDKDGPWAPAGYDNAGREALTWNASGSRVMETFEQTGDPDLLPRAVGMFRTAVEVLPQTHPHRTNHLINLAVMYDWLFEARDDIAALRESTRLWREIANAPDAPWRHRFQLGLMLTIQGEQLHDPDLLAEAVIELRSAAGSAEMGSLDEVDVLATLSSAHRLLSWLTGDATAADEAVAVGRRAVSTRDDHPERLDHLDVLAEALRAHAELTGDQHALAEAVELHRRVLEETDPGDPKLSARLHNLGLTLASRSAEGDFEEALRVLRQAVHQQSTTEADQRRATYLATLAAALVEQYQKNHDRELLDEALTAQREAVELTPLGAGVHLGRLLKLTTLLDLRYERSGSDAALEERVAIIRDLVTRHPDYPDGPRLLGQVLTARYRRHGELGDLADAIETLRTATARPDPDALTLNDLALALHRRHSAVGDLAALAESAELTRRAVALTPDDSPHLPGLLSNLADSCRMLFERSEDLALLNEAIDTGRRAFAALATGAVMDRVGVLTNLGLALMGRAHAVGDEAAGAEAVNLLRQAVELLPPDHPDRGLYLSNLSVALAAHDPERALDAARRAVETTPYGAARAERLMNLLVRLAERSPDSLGEIIQTARGIVDIDLAPPLMRISAAGMLGGLLAGRADWAEAAQIYTLAVELLPAVAPRDLARADQEHGLGRLGPLAEDGAACAIRSGDPELALRLLEQGRGVLLGQALDDRSDISALRHRSVDLAERFERLRDRLSDPGTGTGTDRVRLAHEWREVLEEIRSAPDWSDFLRPPPVSELLPQAGHGPIVVINPSSIGSDALIVQPSGVRVVPLPHLRPEALLAQIAVFRERQRTTGDINEVLRWLWDTIADPVLTALGLTQVPKGARWPRLWWCPAGPLALLPLHAAGHHDDGRAVLDRTISSYTPTIRALRHARSRAVRGGADARDIVVVSVPAAPGTVPLPGVRLETENLVRRFPSSTVLAGEDATRDRVLATLATHRVAHFACHAAADPIQPSHGHLVLWDHEEHPLTVLELSRRDLGRAQLAYLSACETAGGSPTLANEALHITAACQLAGFPHVIGTLWPISDRFAARTADEVYAALTRRGRVSVAKAPAALHEVVRRARQRHPNRAGLWAAFLHYGP</sequence>
<dbReference type="RefSeq" id="WP_344898804.1">
    <property type="nucleotide sequence ID" value="NZ_BAAAWD010000013.1"/>
</dbReference>
<dbReference type="PANTHER" id="PTHR19959:SF119">
    <property type="entry name" value="FUNGAL LIPASE-LIKE DOMAIN-CONTAINING PROTEIN"/>
    <property type="match status" value="1"/>
</dbReference>
<dbReference type="SUPFAM" id="SSF48452">
    <property type="entry name" value="TPR-like"/>
    <property type="match status" value="3"/>
</dbReference>
<name>A0ABP6KME8_9ACTN</name>
<comment type="caution">
    <text evidence="2">The sequence shown here is derived from an EMBL/GenBank/DDBJ whole genome shotgun (WGS) entry which is preliminary data.</text>
</comment>
<dbReference type="Pfam" id="PF12770">
    <property type="entry name" value="CHAT"/>
    <property type="match status" value="1"/>
</dbReference>
<protein>
    <recommendedName>
        <fullName evidence="1">CHAT domain-containing protein</fullName>
    </recommendedName>
</protein>
<dbReference type="InterPro" id="IPR024983">
    <property type="entry name" value="CHAT_dom"/>
</dbReference>
<dbReference type="InterPro" id="IPR011990">
    <property type="entry name" value="TPR-like_helical_dom_sf"/>
</dbReference>
<evidence type="ECO:0000259" key="1">
    <source>
        <dbReference type="Pfam" id="PF12770"/>
    </source>
</evidence>